<dbReference type="InterPro" id="IPR018476">
    <property type="entry name" value="GlyceroP-diester-Pdiesterase_M"/>
</dbReference>
<feature type="transmembrane region" description="Helical" evidence="1">
    <location>
        <begin position="165"/>
        <end position="188"/>
    </location>
</feature>
<feature type="transmembrane region" description="Helical" evidence="1">
    <location>
        <begin position="220"/>
        <end position="245"/>
    </location>
</feature>
<reference evidence="3" key="1">
    <citation type="submission" date="2022-07" db="EMBL/GenBank/DDBJ databases">
        <title>Marinobacter iranensis a new bacterium isolate from a hipersaline lake in Iran.</title>
        <authorList>
            <person name="Mohammad A.M.A."/>
            <person name="Cristina S.-P."/>
            <person name="Antonio V."/>
        </authorList>
    </citation>
    <scope>NUCLEOTIDE SEQUENCE</scope>
    <source>
        <strain evidence="3">71-i</strain>
    </source>
</reference>
<feature type="transmembrane region" description="Helical" evidence="1">
    <location>
        <begin position="52"/>
        <end position="74"/>
    </location>
</feature>
<dbReference type="SUPFAM" id="SSF51695">
    <property type="entry name" value="PLC-like phosphodiesterases"/>
    <property type="match status" value="1"/>
</dbReference>
<dbReference type="PANTHER" id="PTHR46211">
    <property type="entry name" value="GLYCEROPHOSPHORYL DIESTER PHOSPHODIESTERASE"/>
    <property type="match status" value="1"/>
</dbReference>
<gene>
    <name evidence="3" type="ORF">NLU14_02850</name>
</gene>
<dbReference type="EMBL" id="JANCMW010000001">
    <property type="protein sequence ID" value="MDF0749164.1"/>
    <property type="molecule type" value="Genomic_DNA"/>
</dbReference>
<dbReference type="InterPro" id="IPR017946">
    <property type="entry name" value="PLC-like_Pdiesterase_TIM-brl"/>
</dbReference>
<dbReference type="PANTHER" id="PTHR46211:SF1">
    <property type="entry name" value="GLYCEROPHOSPHODIESTER PHOSPHODIESTERASE, CYTOPLASMIC"/>
    <property type="match status" value="1"/>
</dbReference>
<dbReference type="Gene3D" id="3.20.20.190">
    <property type="entry name" value="Phosphatidylinositol (PI) phosphodiesterase"/>
    <property type="match status" value="1"/>
</dbReference>
<evidence type="ECO:0000256" key="1">
    <source>
        <dbReference type="SAM" id="Phobius"/>
    </source>
</evidence>
<sequence length="598" mass="65751">MKILALHTLAFLHIHRRALLAFYLFFTGLALAALTPLFSGALAALRPITGQAAISTGGLVQFVVSPGGLVWLAATASLTALLVVLQQAGMTWIAASGGRREYRIAISALWALARHFKRLLSLTLLQVGGHLLTALPFLLAIVLAYQWLLSSHDLYYLKLERPPVVWWFMGISGVAALGITLCNGWLYLRWILSVPLVLLDGLDARDALRRSSRYVHGQRLPATGALISGLAGLILLPILVTWVFQAMGSQILTALPERMDVLVPVTLGFIALYILFTLTVAFVGMAAYSMLLYSVYRQATGHHRQVPVKDLPEQAAPLAWTAELLILVLAVTQAWFVLQSFEQQDEVAITAHRGSAFKAPENTLSAIEQAVQDGADYIEVDVRMTADGVPVLWHDSDMRRVFGLAGKISDISLEEARSRDAGSWFGPAFSGERIATLEEVISATRGKAKLYVDIKPDPDSPGLTRKVVGLLQQMDAVDGTVIAAAEWYVLAKARRLEPALKTTLLAQFIVGPLWEQSFDNLGLRQNRVTPTTVAQTHRADNELHVWTVNSPRAMSRFIDMGVDNIITDRPAVLAELLEQRRGLTDAELLVVKLRNWLR</sequence>
<feature type="transmembrane region" description="Helical" evidence="1">
    <location>
        <begin position="317"/>
        <end position="338"/>
    </location>
</feature>
<evidence type="ECO:0000313" key="3">
    <source>
        <dbReference type="EMBL" id="MDF0749164.1"/>
    </source>
</evidence>
<comment type="caution">
    <text evidence="3">The sequence shown here is derived from an EMBL/GenBank/DDBJ whole genome shotgun (WGS) entry which is preliminary data.</text>
</comment>
<proteinExistence type="predicted"/>
<feature type="transmembrane region" description="Helical" evidence="1">
    <location>
        <begin position="265"/>
        <end position="296"/>
    </location>
</feature>
<organism evidence="3 4">
    <name type="scientific">Marinobacter iranensis</name>
    <dbReference type="NCBI Taxonomy" id="2962607"/>
    <lineage>
        <taxon>Bacteria</taxon>
        <taxon>Pseudomonadati</taxon>
        <taxon>Pseudomonadota</taxon>
        <taxon>Gammaproteobacteria</taxon>
        <taxon>Pseudomonadales</taxon>
        <taxon>Marinobacteraceae</taxon>
        <taxon>Marinobacter</taxon>
    </lineage>
</organism>
<dbReference type="RefSeq" id="WP_275704648.1">
    <property type="nucleotide sequence ID" value="NZ_JANCMW010000001.1"/>
</dbReference>
<dbReference type="InterPro" id="IPR030395">
    <property type="entry name" value="GP_PDE_dom"/>
</dbReference>
<evidence type="ECO:0000259" key="2">
    <source>
        <dbReference type="PROSITE" id="PS51704"/>
    </source>
</evidence>
<evidence type="ECO:0000313" key="4">
    <source>
        <dbReference type="Proteomes" id="UP001143391"/>
    </source>
</evidence>
<dbReference type="Proteomes" id="UP001143391">
    <property type="component" value="Unassembled WGS sequence"/>
</dbReference>
<dbReference type="Pfam" id="PF03009">
    <property type="entry name" value="GDPD"/>
    <property type="match status" value="1"/>
</dbReference>
<feature type="domain" description="GP-PDE" evidence="2">
    <location>
        <begin position="347"/>
        <end position="577"/>
    </location>
</feature>
<accession>A0ABT5Y6H9</accession>
<protein>
    <submittedName>
        <fullName evidence="3">Glycerophosphoryl diester phosphodiesterase membrane domain-containing protein</fullName>
    </submittedName>
</protein>
<feature type="transmembrane region" description="Helical" evidence="1">
    <location>
        <begin position="119"/>
        <end position="145"/>
    </location>
</feature>
<name>A0ABT5Y6H9_9GAMM</name>
<keyword evidence="1" id="KW-0812">Transmembrane</keyword>
<feature type="transmembrane region" description="Helical" evidence="1">
    <location>
        <begin position="20"/>
        <end position="45"/>
    </location>
</feature>
<dbReference type="PROSITE" id="PS51704">
    <property type="entry name" value="GP_PDE"/>
    <property type="match status" value="1"/>
</dbReference>
<keyword evidence="1" id="KW-0472">Membrane</keyword>
<dbReference type="Pfam" id="PF10110">
    <property type="entry name" value="GPDPase_memb"/>
    <property type="match status" value="1"/>
</dbReference>
<keyword evidence="1" id="KW-1133">Transmembrane helix</keyword>
<keyword evidence="4" id="KW-1185">Reference proteome</keyword>